<comment type="caution">
    <text evidence="1">The sequence shown here is derived from an EMBL/GenBank/DDBJ whole genome shotgun (WGS) entry which is preliminary data.</text>
</comment>
<accession>A0ACC1T2H7</accession>
<evidence type="ECO:0000313" key="2">
    <source>
        <dbReference type="Proteomes" id="UP001148662"/>
    </source>
</evidence>
<sequence length="195" mass="21558">MDFSPTGLAGLDLATWRPLLLAGWLQGTDALMIETHHDSLAAFRNTASSPRRGAGFPATLIFELSSTAYCPPYTYTRARNIRQTTYRIWGDPAPAQAIRAQKSGQTALPTRDRKSAIHDRHVHDQVSPRAKAVGDPDRACCDIRRSWIIFLVHTWLHPRVSELAGRRAFSGSSGCPYSRLPTSMRRSSSARPASS</sequence>
<dbReference type="Proteomes" id="UP001148662">
    <property type="component" value="Unassembled WGS sequence"/>
</dbReference>
<reference evidence="1" key="1">
    <citation type="submission" date="2022-07" db="EMBL/GenBank/DDBJ databases">
        <title>Genome Sequence of Phlebia brevispora.</title>
        <authorList>
            <person name="Buettner E."/>
        </authorList>
    </citation>
    <scope>NUCLEOTIDE SEQUENCE</scope>
    <source>
        <strain evidence="1">MPL23</strain>
    </source>
</reference>
<proteinExistence type="predicted"/>
<dbReference type="EMBL" id="JANHOG010000790">
    <property type="protein sequence ID" value="KAJ3551522.1"/>
    <property type="molecule type" value="Genomic_DNA"/>
</dbReference>
<keyword evidence="2" id="KW-1185">Reference proteome</keyword>
<name>A0ACC1T2H7_9APHY</name>
<organism evidence="1 2">
    <name type="scientific">Phlebia brevispora</name>
    <dbReference type="NCBI Taxonomy" id="194682"/>
    <lineage>
        <taxon>Eukaryota</taxon>
        <taxon>Fungi</taxon>
        <taxon>Dikarya</taxon>
        <taxon>Basidiomycota</taxon>
        <taxon>Agaricomycotina</taxon>
        <taxon>Agaricomycetes</taxon>
        <taxon>Polyporales</taxon>
        <taxon>Meruliaceae</taxon>
        <taxon>Phlebia</taxon>
    </lineage>
</organism>
<protein>
    <submittedName>
        <fullName evidence="1">Uncharacterized protein</fullName>
    </submittedName>
</protein>
<gene>
    <name evidence="1" type="ORF">NM688_g4656</name>
</gene>
<evidence type="ECO:0000313" key="1">
    <source>
        <dbReference type="EMBL" id="KAJ3551522.1"/>
    </source>
</evidence>